<dbReference type="HOGENOM" id="CLU_3203441_0_0_10"/>
<reference evidence="1 2" key="1">
    <citation type="submission" date="2010-10" db="EMBL/GenBank/DDBJ databases">
        <authorList>
            <person name="Muzny D."/>
            <person name="Qin X."/>
            <person name="Deng J."/>
            <person name="Jiang H."/>
            <person name="Liu Y."/>
            <person name="Qu J."/>
            <person name="Song X.-Z."/>
            <person name="Zhang L."/>
            <person name="Thornton R."/>
            <person name="Coyle M."/>
            <person name="Francisco L."/>
            <person name="Jackson L."/>
            <person name="Javaid M."/>
            <person name="Korchina V."/>
            <person name="Kovar C."/>
            <person name="Mata R."/>
            <person name="Mathew T."/>
            <person name="Ngo R."/>
            <person name="Nguyen L."/>
            <person name="Nguyen N."/>
            <person name="Okwuonu G."/>
            <person name="Ongeri F."/>
            <person name="Pham C."/>
            <person name="Simmons D."/>
            <person name="Wilczek-Boney K."/>
            <person name="Hale W."/>
            <person name="Jakkamsetti A."/>
            <person name="Pham P."/>
            <person name="Ruth R."/>
            <person name="San Lucas F."/>
            <person name="Warren J."/>
            <person name="Zhang J."/>
            <person name="Zhao Z."/>
            <person name="Zhou C."/>
            <person name="Zhu D."/>
            <person name="Lee S."/>
            <person name="Bess C."/>
            <person name="Blankenburg K."/>
            <person name="Forbes L."/>
            <person name="Fu Q."/>
            <person name="Gubbala S."/>
            <person name="Hirani K."/>
            <person name="Jayaseelan J.C."/>
            <person name="Lara F."/>
            <person name="Munidasa M."/>
            <person name="Palculict T."/>
            <person name="Patil S."/>
            <person name="Pu L.-L."/>
            <person name="Saada N."/>
            <person name="Tang L."/>
            <person name="Weissenberger G."/>
            <person name="Zhu Y."/>
            <person name="Hemphill L."/>
            <person name="Shang Y."/>
            <person name="Youmans B."/>
            <person name="Ayvaz T."/>
            <person name="Ross M."/>
            <person name="Santibanez J."/>
            <person name="Aqrawi P."/>
            <person name="Gross S."/>
            <person name="Joshi V."/>
            <person name="Fowler G."/>
            <person name="Nazareth L."/>
            <person name="Reid J."/>
            <person name="Worley K."/>
            <person name="Petrosino J."/>
            <person name="Highlander S."/>
            <person name="Gibbs R."/>
        </authorList>
    </citation>
    <scope>NUCLEOTIDE SEQUENCE [LARGE SCALE GENOMIC DNA]</scope>
    <source>
        <strain evidence="1 2">ATCC 33574</strain>
    </source>
</reference>
<accession>E6KAF1</accession>
<protein>
    <submittedName>
        <fullName evidence="1">Uncharacterized protein</fullName>
    </submittedName>
</protein>
<evidence type="ECO:0000313" key="2">
    <source>
        <dbReference type="Proteomes" id="UP000003112"/>
    </source>
</evidence>
<proteinExistence type="predicted"/>
<dbReference type="Proteomes" id="UP000003112">
    <property type="component" value="Unassembled WGS sequence"/>
</dbReference>
<dbReference type="EMBL" id="AEPD01000047">
    <property type="protein sequence ID" value="EFU29484.1"/>
    <property type="molecule type" value="Genomic_DNA"/>
</dbReference>
<organism evidence="1 2">
    <name type="scientific">Segatella buccae ATCC 33574</name>
    <dbReference type="NCBI Taxonomy" id="873513"/>
    <lineage>
        <taxon>Bacteria</taxon>
        <taxon>Pseudomonadati</taxon>
        <taxon>Bacteroidota</taxon>
        <taxon>Bacteroidia</taxon>
        <taxon>Bacteroidales</taxon>
        <taxon>Prevotellaceae</taxon>
        <taxon>Segatella</taxon>
    </lineage>
</organism>
<keyword evidence="2" id="KW-1185">Reference proteome</keyword>
<dbReference type="AlphaFoldDB" id="E6KAF1"/>
<name>E6KAF1_9BACT</name>
<evidence type="ECO:0000313" key="1">
    <source>
        <dbReference type="EMBL" id="EFU29484.1"/>
    </source>
</evidence>
<dbReference type="STRING" id="873513.HMPREF6485_2587"/>
<comment type="caution">
    <text evidence="1">The sequence shown here is derived from an EMBL/GenBank/DDBJ whole genome shotgun (WGS) entry which is preliminary data.</text>
</comment>
<sequence>MLLFDFMTTGQQRIDAQLSAIFVAFSWVTTAKVRKYYETGKKKAK</sequence>
<gene>
    <name evidence="1" type="ORF">HMPREF6485_2587</name>
</gene>